<dbReference type="Proteomes" id="UP000197138">
    <property type="component" value="Unassembled WGS sequence"/>
</dbReference>
<keyword evidence="12" id="KW-0677">Repeat</keyword>
<evidence type="ECO:0000256" key="2">
    <source>
        <dbReference type="ARBA" id="ARBA00004479"/>
    </source>
</evidence>
<evidence type="ECO:0000256" key="16">
    <source>
        <dbReference type="ARBA" id="ARBA00022989"/>
    </source>
</evidence>
<keyword evidence="27" id="KW-1185">Reference proteome</keyword>
<reference evidence="26" key="1">
    <citation type="journal article" date="2017" name="Plant J.">
        <title>The pomegranate (Punica granatum L.) genome and the genomics of punicalagin biosynthesis.</title>
        <authorList>
            <person name="Qin G."/>
            <person name="Xu C."/>
            <person name="Ming R."/>
            <person name="Tang H."/>
            <person name="Guyot R."/>
            <person name="Kramer E.M."/>
            <person name="Hu Y."/>
            <person name="Yi X."/>
            <person name="Qi Y."/>
            <person name="Xu X."/>
            <person name="Gao Z."/>
            <person name="Pan H."/>
            <person name="Jian J."/>
            <person name="Tian Y."/>
            <person name="Yue Z."/>
            <person name="Xu Y."/>
        </authorList>
    </citation>
    <scope>NUCLEOTIDE SEQUENCE [LARGE SCALE GENOMIC DNA]</scope>
    <source>
        <strain evidence="26">cv. Dabenzi</strain>
    </source>
</reference>
<dbReference type="FunFam" id="3.80.10.10:FF:000095">
    <property type="entry name" value="LRR receptor-like serine/threonine-protein kinase GSO1"/>
    <property type="match status" value="1"/>
</dbReference>
<dbReference type="InterPro" id="IPR000719">
    <property type="entry name" value="Prot_kinase_dom"/>
</dbReference>
<dbReference type="InterPro" id="IPR032675">
    <property type="entry name" value="LRR_dom_sf"/>
</dbReference>
<dbReference type="InterPro" id="IPR011009">
    <property type="entry name" value="Kinase-like_dom_sf"/>
</dbReference>
<evidence type="ECO:0000256" key="13">
    <source>
        <dbReference type="ARBA" id="ARBA00022741"/>
    </source>
</evidence>
<evidence type="ECO:0000256" key="6">
    <source>
        <dbReference type="ARBA" id="ARBA00022527"/>
    </source>
</evidence>
<evidence type="ECO:0000256" key="12">
    <source>
        <dbReference type="ARBA" id="ARBA00022737"/>
    </source>
</evidence>
<comment type="catalytic activity">
    <reaction evidence="20">
        <text>L-threonyl-[protein] + ATP = O-phospho-L-threonyl-[protein] + ADP + H(+)</text>
        <dbReference type="Rhea" id="RHEA:46608"/>
        <dbReference type="Rhea" id="RHEA-COMP:11060"/>
        <dbReference type="Rhea" id="RHEA-COMP:11605"/>
        <dbReference type="ChEBI" id="CHEBI:15378"/>
        <dbReference type="ChEBI" id="CHEBI:30013"/>
        <dbReference type="ChEBI" id="CHEBI:30616"/>
        <dbReference type="ChEBI" id="CHEBI:61977"/>
        <dbReference type="ChEBI" id="CHEBI:456216"/>
        <dbReference type="EC" id="2.7.11.1"/>
    </reaction>
</comment>
<keyword evidence="19" id="KW-0325">Glycoprotein</keyword>
<dbReference type="SUPFAM" id="SSF52058">
    <property type="entry name" value="L domain-like"/>
    <property type="match status" value="2"/>
</dbReference>
<proteinExistence type="inferred from homology"/>
<evidence type="ECO:0000256" key="22">
    <source>
        <dbReference type="PROSITE-ProRule" id="PRU10141"/>
    </source>
</evidence>
<evidence type="ECO:0000313" key="25">
    <source>
        <dbReference type="EMBL" id="PKI46650.1"/>
    </source>
</evidence>
<dbReference type="FunFam" id="1.10.510.10:FF:000358">
    <property type="entry name" value="Putative leucine-rich repeat receptor-like serine/threonine-protein kinase"/>
    <property type="match status" value="1"/>
</dbReference>
<dbReference type="Pfam" id="PF23598">
    <property type="entry name" value="LRR_14"/>
    <property type="match status" value="2"/>
</dbReference>
<evidence type="ECO:0000256" key="9">
    <source>
        <dbReference type="ARBA" id="ARBA00022679"/>
    </source>
</evidence>
<dbReference type="EMBL" id="PGOL01002599">
    <property type="protein sequence ID" value="PKI46650.1"/>
    <property type="molecule type" value="Genomic_DNA"/>
</dbReference>
<dbReference type="PROSITE" id="PS50011">
    <property type="entry name" value="PROTEIN_KINASE_DOM"/>
    <property type="match status" value="1"/>
</dbReference>
<dbReference type="InterPro" id="IPR001245">
    <property type="entry name" value="Ser-Thr/Tyr_kinase_cat_dom"/>
</dbReference>
<keyword evidence="15 22" id="KW-0067">ATP-binding</keyword>
<dbReference type="InterPro" id="IPR001611">
    <property type="entry name" value="Leu-rich_rpt"/>
</dbReference>
<comment type="subcellular location">
    <subcellularLocation>
        <location evidence="1">Cell membrane</location>
        <topology evidence="1">Single-pass membrane protein</topology>
    </subcellularLocation>
    <subcellularLocation>
        <location evidence="2">Membrane</location>
        <topology evidence="2">Single-pass type I membrane protein</topology>
    </subcellularLocation>
</comment>
<keyword evidence="11" id="KW-0732">Signal</keyword>
<dbReference type="PANTHER" id="PTHR27008:SF577">
    <property type="entry name" value="PROTEIN KINASE DOMAIN-CONTAINING PROTEIN"/>
    <property type="match status" value="1"/>
</dbReference>
<dbReference type="AlphaFoldDB" id="A0A218XR50"/>
<evidence type="ECO:0000256" key="14">
    <source>
        <dbReference type="ARBA" id="ARBA00022777"/>
    </source>
</evidence>
<dbReference type="Pfam" id="PF08263">
    <property type="entry name" value="LRRNT_2"/>
    <property type="match status" value="1"/>
</dbReference>
<evidence type="ECO:0000256" key="1">
    <source>
        <dbReference type="ARBA" id="ARBA00004162"/>
    </source>
</evidence>
<dbReference type="Pfam" id="PF00560">
    <property type="entry name" value="LRR_1"/>
    <property type="match status" value="4"/>
</dbReference>
<dbReference type="PANTHER" id="PTHR27008">
    <property type="entry name" value="OS04G0122200 PROTEIN"/>
    <property type="match status" value="1"/>
</dbReference>
<dbReference type="SUPFAM" id="SSF56112">
    <property type="entry name" value="Protein kinase-like (PK-like)"/>
    <property type="match status" value="1"/>
</dbReference>
<keyword evidence="14" id="KW-0418">Kinase</keyword>
<dbReference type="Gene3D" id="3.30.200.20">
    <property type="entry name" value="Phosphorylase Kinase, domain 1"/>
    <property type="match status" value="1"/>
</dbReference>
<evidence type="ECO:0000256" key="19">
    <source>
        <dbReference type="ARBA" id="ARBA00023180"/>
    </source>
</evidence>
<feature type="domain" description="Protein kinase" evidence="23">
    <location>
        <begin position="708"/>
        <end position="1022"/>
    </location>
</feature>
<sequence>MRTWHLGVYCSAFCLHAALLYLYSTSTAFGLTRSSETDRQALAEFKNSITGDPLGVLSTWNGSIPICQWRGVTCGSRHRRVTVLNLRSLGLAGTISRHVGNLSFLRELHLENNSFTGEIPPEIGRLRRLELLRVFNNSISGKIPSNISLCSNLRSMSIAGNRLEGEIPLQFGSLSKLRFLTMTRNNLTGPIPSSFGNLSSLEVLSLTENAFTRIPETLGQLTRLTYLALGGNRLYGTIPNSIFNISSLTLLNIVGNQMYGSLPSDTFTNLQNIEYFGIAMNRITGTLPTSISNASTLQRLQITENKLSGRVPSLAKLNKLRYFHASYNFHGTGAAGDLDFLCALTNASNLEQVAINGNNLGGMLPQCIGNFSSTLRILLLHTNTITGSIPSGIGNLRGLETLDLGQNRILSSIPPAIGNLGKLVILFLNDNELSGSLPSSIGSLKQLTRLDLTNNKLWGQIPSSLGDCQNLISLGLSGNSLSGIIPIQVFHLGSLSIYLDLSRNQLSGSLPMEVGNLKNLGILDVSENRLSQGIPVSLSKCMRLEILNLQGNNFNGSIPSLSSLRGIEELDLSRNNLSKEIPDFLETLEFLWKLNLSYNNLDGPVPTSGVFKNLSAYSVLGNSKLCGGLPELNLPSCSNEISKKEDTSKTWKIAVSAVSRFLGICICLLVLFSCWRRKKKIEVVSPNLLENSLLKLSYQSLLKATDGFSPANRIGRGSFGSVYKALIEPDGRVVAVKVLDLENGRASNSFVAECEILRKIRHRNLVRLLTACSSIDNQGNDFKALVYDFMANGSLDGLLHQKTSESDSTNRERKNKNLNIVQRLKIAIDVASALEYLHHHCDMPIIHCDLKQSNVLLDEEMVGHIGDFGLAETLLDNSSNGTSNDKKSVGVRGTIGYAAPEYGMGSEVSTSGDVYSYGILLLELFSGMSPTDERFTGSFNLRNYVEAALPNHVMEITDPVILPEMDDELIYEKLDGRDGKSWDLRVQESLVSIFRIGVTCSVESPKDRRSIGEVVVGLHSVREKLLRDGKHRLGKGATSSVMKI</sequence>
<evidence type="ECO:0000256" key="4">
    <source>
        <dbReference type="ARBA" id="ARBA00012513"/>
    </source>
</evidence>
<evidence type="ECO:0000256" key="17">
    <source>
        <dbReference type="ARBA" id="ARBA00023136"/>
    </source>
</evidence>
<dbReference type="InterPro" id="IPR051809">
    <property type="entry name" value="Plant_receptor-like_S/T_kinase"/>
</dbReference>
<comment type="caution">
    <text evidence="24">The sequence shown here is derived from an EMBL/GenBank/DDBJ whole genome shotgun (WGS) entry which is preliminary data.</text>
</comment>
<evidence type="ECO:0000259" key="23">
    <source>
        <dbReference type="PROSITE" id="PS50011"/>
    </source>
</evidence>
<dbReference type="Pfam" id="PF07714">
    <property type="entry name" value="PK_Tyr_Ser-Thr"/>
    <property type="match status" value="1"/>
</dbReference>
<keyword evidence="8" id="KW-0433">Leucine-rich repeat</keyword>
<keyword evidence="5" id="KW-1003">Cell membrane</keyword>
<evidence type="ECO:0000313" key="27">
    <source>
        <dbReference type="Proteomes" id="UP000233551"/>
    </source>
</evidence>
<dbReference type="Proteomes" id="UP000233551">
    <property type="component" value="Unassembled WGS sequence"/>
</dbReference>
<dbReference type="InterPro" id="IPR008271">
    <property type="entry name" value="Ser/Thr_kinase_AS"/>
</dbReference>
<evidence type="ECO:0000256" key="10">
    <source>
        <dbReference type="ARBA" id="ARBA00022692"/>
    </source>
</evidence>
<dbReference type="FunFam" id="3.30.200.20:FF:000432">
    <property type="entry name" value="LRR receptor-like serine/threonine-protein kinase EFR"/>
    <property type="match status" value="1"/>
</dbReference>
<dbReference type="SMART" id="SM00365">
    <property type="entry name" value="LRR_SD22"/>
    <property type="match status" value="5"/>
</dbReference>
<evidence type="ECO:0000313" key="26">
    <source>
        <dbReference type="Proteomes" id="UP000197138"/>
    </source>
</evidence>
<dbReference type="STRING" id="22663.A0A218XR50"/>
<evidence type="ECO:0000256" key="8">
    <source>
        <dbReference type="ARBA" id="ARBA00022614"/>
    </source>
</evidence>
<keyword evidence="10" id="KW-0812">Transmembrane</keyword>
<dbReference type="SMART" id="SM00220">
    <property type="entry name" value="S_TKc"/>
    <property type="match status" value="1"/>
</dbReference>
<evidence type="ECO:0000256" key="11">
    <source>
        <dbReference type="ARBA" id="ARBA00022729"/>
    </source>
</evidence>
<keyword evidence="18" id="KW-0675">Receptor</keyword>
<dbReference type="SMART" id="SM00369">
    <property type="entry name" value="LRR_TYP"/>
    <property type="match status" value="8"/>
</dbReference>
<evidence type="ECO:0000256" key="21">
    <source>
        <dbReference type="ARBA" id="ARBA00048679"/>
    </source>
</evidence>
<dbReference type="Gene3D" id="3.80.10.10">
    <property type="entry name" value="Ribonuclease Inhibitor"/>
    <property type="match status" value="3"/>
</dbReference>
<organism evidence="24 26">
    <name type="scientific">Punica granatum</name>
    <name type="common">Pomegranate</name>
    <dbReference type="NCBI Taxonomy" id="22663"/>
    <lineage>
        <taxon>Eukaryota</taxon>
        <taxon>Viridiplantae</taxon>
        <taxon>Streptophyta</taxon>
        <taxon>Embryophyta</taxon>
        <taxon>Tracheophyta</taxon>
        <taxon>Spermatophyta</taxon>
        <taxon>Magnoliopsida</taxon>
        <taxon>eudicotyledons</taxon>
        <taxon>Gunneridae</taxon>
        <taxon>Pentapetalae</taxon>
        <taxon>rosids</taxon>
        <taxon>malvids</taxon>
        <taxon>Myrtales</taxon>
        <taxon>Lythraceae</taxon>
        <taxon>Punica</taxon>
    </lineage>
</organism>
<reference evidence="25 27" key="3">
    <citation type="submission" date="2017-11" db="EMBL/GenBank/DDBJ databases">
        <title>De-novo sequencing of pomegranate (Punica granatum L.) genome.</title>
        <authorList>
            <person name="Akparov Z."/>
            <person name="Amiraslanov A."/>
            <person name="Hajiyeva S."/>
            <person name="Abbasov M."/>
            <person name="Kaur K."/>
            <person name="Hamwieh A."/>
            <person name="Solovyev V."/>
            <person name="Salamov A."/>
            <person name="Braich B."/>
            <person name="Kosarev P."/>
            <person name="Mahmoud A."/>
            <person name="Hajiyev E."/>
            <person name="Babayeva S."/>
            <person name="Izzatullayeva V."/>
            <person name="Mammadov A."/>
            <person name="Mammadov A."/>
            <person name="Sharifova S."/>
            <person name="Ojaghi J."/>
            <person name="Eynullazada K."/>
            <person name="Bayramov B."/>
            <person name="Abdulazimova A."/>
            <person name="Shahmuradov I."/>
        </authorList>
    </citation>
    <scope>NUCLEOTIDE SEQUENCE [LARGE SCALE GENOMIC DNA]</scope>
    <source>
        <strain evidence="25">AG2017</strain>
        <strain evidence="27">cv. AG2017</strain>
        <tissue evidence="25">Leaf</tissue>
    </source>
</reference>
<evidence type="ECO:0000313" key="24">
    <source>
        <dbReference type="EMBL" id="OWM87433.1"/>
    </source>
</evidence>
<comment type="similarity">
    <text evidence="3">Belongs to the protein kinase superfamily. Ser/Thr protein kinase family.</text>
</comment>
<dbReference type="GO" id="GO:0005886">
    <property type="term" value="C:plasma membrane"/>
    <property type="evidence" value="ECO:0007669"/>
    <property type="project" value="UniProtKB-SubCell"/>
</dbReference>
<gene>
    <name evidence="24" type="ORF">CDL15_Pgr022544</name>
    <name evidence="25" type="ORF">CRG98_032992</name>
</gene>
<keyword evidence="13 22" id="KW-0547">Nucleotide-binding</keyword>
<protein>
    <recommendedName>
        <fullName evidence="4">non-specific serine/threonine protein kinase</fullName>
        <ecNumber evidence="4">2.7.11.1</ecNumber>
    </recommendedName>
</protein>
<dbReference type="EC" id="2.7.11.1" evidence="4"/>
<name>A0A218XR50_PUNGR</name>
<keyword evidence="16" id="KW-1133">Transmembrane helix</keyword>
<dbReference type="InterPro" id="IPR017441">
    <property type="entry name" value="Protein_kinase_ATP_BS"/>
</dbReference>
<dbReference type="PROSITE" id="PS00107">
    <property type="entry name" value="PROTEIN_KINASE_ATP"/>
    <property type="match status" value="1"/>
</dbReference>
<dbReference type="GeneID" id="116187097"/>
<dbReference type="InterPro" id="IPR013210">
    <property type="entry name" value="LRR_N_plant-typ"/>
</dbReference>
<evidence type="ECO:0000256" key="7">
    <source>
        <dbReference type="ARBA" id="ARBA00022553"/>
    </source>
</evidence>
<evidence type="ECO:0000256" key="15">
    <source>
        <dbReference type="ARBA" id="ARBA00022840"/>
    </source>
</evidence>
<evidence type="ECO:0000256" key="5">
    <source>
        <dbReference type="ARBA" id="ARBA00022475"/>
    </source>
</evidence>
<evidence type="ECO:0000256" key="3">
    <source>
        <dbReference type="ARBA" id="ARBA00008684"/>
    </source>
</evidence>
<accession>A0A218XR50</accession>
<comment type="catalytic activity">
    <reaction evidence="21">
        <text>L-seryl-[protein] + ATP = O-phospho-L-seryl-[protein] + ADP + H(+)</text>
        <dbReference type="Rhea" id="RHEA:17989"/>
        <dbReference type="Rhea" id="RHEA-COMP:9863"/>
        <dbReference type="Rhea" id="RHEA-COMP:11604"/>
        <dbReference type="ChEBI" id="CHEBI:15378"/>
        <dbReference type="ChEBI" id="CHEBI:29999"/>
        <dbReference type="ChEBI" id="CHEBI:30616"/>
        <dbReference type="ChEBI" id="CHEBI:83421"/>
        <dbReference type="ChEBI" id="CHEBI:456216"/>
        <dbReference type="EC" id="2.7.11.1"/>
    </reaction>
</comment>
<dbReference type="PROSITE" id="PS00108">
    <property type="entry name" value="PROTEIN_KINASE_ST"/>
    <property type="match status" value="1"/>
</dbReference>
<keyword evidence="9" id="KW-0808">Transferase</keyword>
<dbReference type="Gene3D" id="1.10.510.10">
    <property type="entry name" value="Transferase(Phosphotransferase) domain 1"/>
    <property type="match status" value="1"/>
</dbReference>
<dbReference type="InterPro" id="IPR003591">
    <property type="entry name" value="Leu-rich_rpt_typical-subtyp"/>
</dbReference>
<evidence type="ECO:0000256" key="18">
    <source>
        <dbReference type="ARBA" id="ARBA00023170"/>
    </source>
</evidence>
<dbReference type="GO" id="GO:0004674">
    <property type="term" value="F:protein serine/threonine kinase activity"/>
    <property type="evidence" value="ECO:0007669"/>
    <property type="project" value="UniProtKB-KW"/>
</dbReference>
<keyword evidence="6" id="KW-0723">Serine/threonine-protein kinase</keyword>
<dbReference type="FunFam" id="3.80.10.10:FF:000288">
    <property type="entry name" value="LRR receptor-like serine/threonine-protein kinase EFR"/>
    <property type="match status" value="1"/>
</dbReference>
<dbReference type="PROSITE" id="PS51450">
    <property type="entry name" value="LRR"/>
    <property type="match status" value="1"/>
</dbReference>
<evidence type="ECO:0000256" key="20">
    <source>
        <dbReference type="ARBA" id="ARBA00047899"/>
    </source>
</evidence>
<dbReference type="InterPro" id="IPR055414">
    <property type="entry name" value="LRR_R13L4/SHOC2-like"/>
</dbReference>
<dbReference type="OrthoDB" id="676979at2759"/>
<keyword evidence="17" id="KW-0472">Membrane</keyword>
<dbReference type="EMBL" id="MTKT01000813">
    <property type="protein sequence ID" value="OWM87433.1"/>
    <property type="molecule type" value="Genomic_DNA"/>
</dbReference>
<keyword evidence="7" id="KW-0597">Phosphoprotein</keyword>
<feature type="binding site" evidence="22">
    <location>
        <position position="737"/>
    </location>
    <ligand>
        <name>ATP</name>
        <dbReference type="ChEBI" id="CHEBI:30616"/>
    </ligand>
</feature>
<dbReference type="GO" id="GO:0005524">
    <property type="term" value="F:ATP binding"/>
    <property type="evidence" value="ECO:0007669"/>
    <property type="project" value="UniProtKB-UniRule"/>
</dbReference>
<reference evidence="24" key="2">
    <citation type="submission" date="2017-06" db="EMBL/GenBank/DDBJ databases">
        <title>The pomegranate genome and the genomics of punicalagin biosynthesis.</title>
        <authorList>
            <person name="Xu C."/>
        </authorList>
    </citation>
    <scope>NUCLEOTIDE SEQUENCE [LARGE SCALE GENOMIC DNA]</scope>
    <source>
        <tissue evidence="24">Fresh leaf</tissue>
    </source>
</reference>